<gene>
    <name evidence="1" type="ORF">S01H4_18994</name>
</gene>
<organism evidence="1">
    <name type="scientific">marine sediment metagenome</name>
    <dbReference type="NCBI Taxonomy" id="412755"/>
    <lineage>
        <taxon>unclassified sequences</taxon>
        <taxon>metagenomes</taxon>
        <taxon>ecological metagenomes</taxon>
    </lineage>
</organism>
<dbReference type="EMBL" id="BART01008444">
    <property type="protein sequence ID" value="GAG54201.1"/>
    <property type="molecule type" value="Genomic_DNA"/>
</dbReference>
<protein>
    <submittedName>
        <fullName evidence="1">Uncharacterized protein</fullName>
    </submittedName>
</protein>
<proteinExistence type="predicted"/>
<comment type="caution">
    <text evidence="1">The sequence shown here is derived from an EMBL/GenBank/DDBJ whole genome shotgun (WGS) entry which is preliminary data.</text>
</comment>
<accession>X1A1M6</accession>
<dbReference type="AlphaFoldDB" id="X1A1M6"/>
<reference evidence="1" key="1">
    <citation type="journal article" date="2014" name="Front. Microbiol.">
        <title>High frequency of phylogenetically diverse reductive dehalogenase-homologous genes in deep subseafloor sedimentary metagenomes.</title>
        <authorList>
            <person name="Kawai M."/>
            <person name="Futagami T."/>
            <person name="Toyoda A."/>
            <person name="Takaki Y."/>
            <person name="Nishi S."/>
            <person name="Hori S."/>
            <person name="Arai W."/>
            <person name="Tsubouchi T."/>
            <person name="Morono Y."/>
            <person name="Uchiyama I."/>
            <person name="Ito T."/>
            <person name="Fujiyama A."/>
            <person name="Inagaki F."/>
            <person name="Takami H."/>
        </authorList>
    </citation>
    <scope>NUCLEOTIDE SEQUENCE</scope>
    <source>
        <strain evidence="1">Expedition CK06-06</strain>
    </source>
</reference>
<sequence length="96" mass="11176">MNLKNISINLGSKDYPDEAKRIVEELEDLELPGYIISRFQDFSRNNTAYKDEQKTLYEKIKKTTEEIFLWETVKSGSNRLKRGGSWNNNIGFRVAA</sequence>
<evidence type="ECO:0000313" key="1">
    <source>
        <dbReference type="EMBL" id="GAG54201.1"/>
    </source>
</evidence>
<name>X1A1M6_9ZZZZ</name>